<feature type="transmembrane region" description="Helical" evidence="17">
    <location>
        <begin position="81"/>
        <end position="97"/>
    </location>
</feature>
<feature type="transmembrane region" description="Helical" evidence="17">
    <location>
        <begin position="353"/>
        <end position="372"/>
    </location>
</feature>
<proteinExistence type="inferred from homology"/>
<dbReference type="EC" id="7.6.2.3" evidence="14"/>
<keyword evidence="7 17" id="KW-0812">Transmembrane</keyword>
<evidence type="ECO:0000256" key="4">
    <source>
        <dbReference type="ARBA" id="ARBA00022448"/>
    </source>
</evidence>
<dbReference type="Pfam" id="PF00005">
    <property type="entry name" value="ABC_tran"/>
    <property type="match status" value="2"/>
</dbReference>
<organism evidence="20 21">
    <name type="scientific">Dendroctonus ponderosae</name>
    <name type="common">Mountain pine beetle</name>
    <dbReference type="NCBI Taxonomy" id="77166"/>
    <lineage>
        <taxon>Eukaryota</taxon>
        <taxon>Metazoa</taxon>
        <taxon>Ecdysozoa</taxon>
        <taxon>Arthropoda</taxon>
        <taxon>Hexapoda</taxon>
        <taxon>Insecta</taxon>
        <taxon>Pterygota</taxon>
        <taxon>Neoptera</taxon>
        <taxon>Endopterygota</taxon>
        <taxon>Coleoptera</taxon>
        <taxon>Polyphaga</taxon>
        <taxon>Cucujiformia</taxon>
        <taxon>Curculionidae</taxon>
        <taxon>Scolytinae</taxon>
        <taxon>Dendroctonus</taxon>
    </lineage>
</organism>
<dbReference type="CDD" id="cd18595">
    <property type="entry name" value="ABC_6TM_MRP1_2_3_6_D1_like"/>
    <property type="match status" value="1"/>
</dbReference>
<keyword evidence="9" id="KW-0547">Nucleotide-binding</keyword>
<dbReference type="GO" id="GO:0005524">
    <property type="term" value="F:ATP binding"/>
    <property type="evidence" value="ECO:0007669"/>
    <property type="project" value="UniProtKB-KW"/>
</dbReference>
<evidence type="ECO:0000256" key="6">
    <source>
        <dbReference type="ARBA" id="ARBA00022554"/>
    </source>
</evidence>
<dbReference type="InterPro" id="IPR011527">
    <property type="entry name" value="ABC1_TM_dom"/>
</dbReference>
<evidence type="ECO:0000256" key="15">
    <source>
        <dbReference type="ARBA" id="ARBA00047523"/>
    </source>
</evidence>
<feature type="domain" description="ABC transporter" evidence="18">
    <location>
        <begin position="1301"/>
        <end position="1535"/>
    </location>
</feature>
<dbReference type="CDD" id="cd03244">
    <property type="entry name" value="ABCC_MRP_domain2"/>
    <property type="match status" value="1"/>
</dbReference>
<evidence type="ECO:0000256" key="11">
    <source>
        <dbReference type="ARBA" id="ARBA00022967"/>
    </source>
</evidence>
<dbReference type="InterPro" id="IPR027417">
    <property type="entry name" value="P-loop_NTPase"/>
</dbReference>
<feature type="transmembrane region" description="Helical" evidence="17">
    <location>
        <begin position="970"/>
        <end position="1003"/>
    </location>
</feature>
<dbReference type="PROSITE" id="PS50929">
    <property type="entry name" value="ABC_TM1F"/>
    <property type="match status" value="2"/>
</dbReference>
<keyword evidence="13 17" id="KW-0472">Membrane</keyword>
<dbReference type="GO" id="GO:0005886">
    <property type="term" value="C:plasma membrane"/>
    <property type="evidence" value="ECO:0007669"/>
    <property type="project" value="UniProtKB-SubCell"/>
</dbReference>
<evidence type="ECO:0000256" key="3">
    <source>
        <dbReference type="ARBA" id="ARBA00009726"/>
    </source>
</evidence>
<dbReference type="Pfam" id="PF24357">
    <property type="entry name" value="TMD0_ABC"/>
    <property type="match status" value="1"/>
</dbReference>
<feature type="domain" description="ABC transmembrane type-1" evidence="19">
    <location>
        <begin position="320"/>
        <end position="601"/>
    </location>
</feature>
<keyword evidence="6" id="KW-0926">Vacuole</keyword>
<dbReference type="KEGG" id="dpa:109539065"/>
<feature type="compositionally biased region" description="Basic and acidic residues" evidence="16">
    <location>
        <begin position="938"/>
        <end position="955"/>
    </location>
</feature>
<evidence type="ECO:0000256" key="14">
    <source>
        <dbReference type="ARBA" id="ARBA00024220"/>
    </source>
</evidence>
<feature type="transmembrane region" description="Helical" evidence="17">
    <location>
        <begin position="175"/>
        <end position="193"/>
    </location>
</feature>
<evidence type="ECO:0000256" key="8">
    <source>
        <dbReference type="ARBA" id="ARBA00022737"/>
    </source>
</evidence>
<dbReference type="InterPro" id="IPR050173">
    <property type="entry name" value="ABC_transporter_C-like"/>
</dbReference>
<comment type="similarity">
    <text evidence="3">Belongs to the ABC transporter superfamily. ABCC family. Conjugate transporter (TC 3.A.1.208) subfamily.</text>
</comment>
<dbReference type="SMART" id="SM00382">
    <property type="entry name" value="AAA"/>
    <property type="match status" value="2"/>
</dbReference>
<keyword evidence="21" id="KW-1185">Reference proteome</keyword>
<feature type="domain" description="ABC transmembrane type-1" evidence="19">
    <location>
        <begin position="981"/>
        <end position="1264"/>
    </location>
</feature>
<feature type="region of interest" description="Disordered" evidence="16">
    <location>
        <begin position="885"/>
        <end position="955"/>
    </location>
</feature>
<dbReference type="GO" id="GO:0005774">
    <property type="term" value="C:vacuolar membrane"/>
    <property type="evidence" value="ECO:0007669"/>
    <property type="project" value="UniProtKB-SubCell"/>
</dbReference>
<dbReference type="InterPro" id="IPR003593">
    <property type="entry name" value="AAA+_ATPase"/>
</dbReference>
<dbReference type="CDD" id="cd18603">
    <property type="entry name" value="ABC_6TM_MRP1_2_3_6_D2_like"/>
    <property type="match status" value="1"/>
</dbReference>
<dbReference type="SUPFAM" id="SSF52540">
    <property type="entry name" value="P-loop containing nucleoside triphosphate hydrolases"/>
    <property type="match status" value="2"/>
</dbReference>
<keyword evidence="10" id="KW-0067">ATP-binding</keyword>
<evidence type="ECO:0000256" key="9">
    <source>
        <dbReference type="ARBA" id="ARBA00022741"/>
    </source>
</evidence>
<dbReference type="FunFam" id="1.20.1560.10:FF:000020">
    <property type="entry name" value="ABC metal ion transporter"/>
    <property type="match status" value="1"/>
</dbReference>
<feature type="transmembrane region" description="Helical" evidence="17">
    <location>
        <begin position="327"/>
        <end position="347"/>
    </location>
</feature>
<dbReference type="InterPro" id="IPR056227">
    <property type="entry name" value="TMD0_ABC"/>
</dbReference>
<dbReference type="Pfam" id="PF00664">
    <property type="entry name" value="ABC_membrane"/>
    <property type="match status" value="2"/>
</dbReference>
<dbReference type="FunFam" id="3.40.50.300:FF:000074">
    <property type="entry name" value="Multidrug resistance-associated protein 5 isoform 1"/>
    <property type="match status" value="1"/>
</dbReference>
<dbReference type="GO" id="GO:0000323">
    <property type="term" value="C:lytic vacuole"/>
    <property type="evidence" value="ECO:0007669"/>
    <property type="project" value="UniProtKB-ARBA"/>
</dbReference>
<feature type="domain" description="ABC transporter" evidence="18">
    <location>
        <begin position="632"/>
        <end position="854"/>
    </location>
</feature>
<dbReference type="GeneID" id="109539065"/>
<evidence type="ECO:0000259" key="18">
    <source>
        <dbReference type="PROSITE" id="PS50893"/>
    </source>
</evidence>
<dbReference type="InterPro" id="IPR005292">
    <property type="entry name" value="MRP"/>
</dbReference>
<evidence type="ECO:0000256" key="17">
    <source>
        <dbReference type="SAM" id="Phobius"/>
    </source>
</evidence>
<feature type="transmembrane region" description="Helical" evidence="17">
    <location>
        <begin position="109"/>
        <end position="127"/>
    </location>
</feature>
<feature type="transmembrane region" description="Helical" evidence="17">
    <location>
        <begin position="43"/>
        <end position="61"/>
    </location>
</feature>
<evidence type="ECO:0000256" key="5">
    <source>
        <dbReference type="ARBA" id="ARBA00022475"/>
    </source>
</evidence>
<dbReference type="InterPro" id="IPR003439">
    <property type="entry name" value="ABC_transporter-like_ATP-bd"/>
</dbReference>
<keyword evidence="12 17" id="KW-1133">Transmembrane helix</keyword>
<evidence type="ECO:0000256" key="12">
    <source>
        <dbReference type="ARBA" id="ARBA00022989"/>
    </source>
</evidence>
<dbReference type="PANTHER" id="PTHR24223:SF443">
    <property type="entry name" value="MULTIDRUG-RESISTANCE LIKE PROTEIN 1, ISOFORM I"/>
    <property type="match status" value="1"/>
</dbReference>
<evidence type="ECO:0000313" key="21">
    <source>
        <dbReference type="Proteomes" id="UP000019118"/>
    </source>
</evidence>
<reference evidence="21" key="1">
    <citation type="journal article" date="2013" name="Genome Biol.">
        <title>Draft genome of the mountain pine beetle, Dendroctonus ponderosae Hopkins, a major forest pest.</title>
        <authorList>
            <person name="Keeling C.I."/>
            <person name="Yuen M.M."/>
            <person name="Liao N.Y."/>
            <person name="Docking T.R."/>
            <person name="Chan S.K."/>
            <person name="Taylor G.A."/>
            <person name="Palmquist D.L."/>
            <person name="Jackman S.D."/>
            <person name="Nguyen A."/>
            <person name="Li M."/>
            <person name="Henderson H."/>
            <person name="Janes J.K."/>
            <person name="Zhao Y."/>
            <person name="Pandoh P."/>
            <person name="Moore R."/>
            <person name="Sperling F.A."/>
            <person name="Huber D.P."/>
            <person name="Birol I."/>
            <person name="Jones S.J."/>
            <person name="Bohlmann J."/>
        </authorList>
    </citation>
    <scope>NUCLEOTIDE SEQUENCE</scope>
</reference>
<sequence length="1540" mass="172527">MTNISALLENSNLDKFCGSTFWNTTLTWNTNDPQFTPCFEKTVLSWIPCLFIWTFSPMNLYYQKTSPNKSIPWNWKNFAKLLVNALVCAVCLSDFISSAGGDVLVKVDIFMPLLKLISCALALVLAYRNKVYGVQSSGVLFIFWFLCCICGIPQFRTEIRQVQSEAALEHHYEYVSYMIYYPLVVAMLLLNCFGEGEPNIYPYGNVSKPSPEPKSGFLNRITLCFFDPFMYKGWRNPLEMNDLWDLEPQHTCSHLVPPFEEKFAKHLEKNRRKYEAKVSAQDGVSFKLSSRSGDLNKSTSEQPITSVMPVLWSCVWRSFIFGASLRLISDVVQFANPKILGLIISFAASDEPLWKGILYAFTMFLVAALMTFTNTAQFGRFFVLGQHVKTILTSAIYRKALRISNSARKNKTVGEIVNLMSNDAQKFQELVMFVNMLWSAPISIVLAIYFLYQELGVAVFAGVAVMLSLIPLNTYIVNRARTLQVKQMKNKDERVKMMNEILSGMKVLKLYAWEESFEQQIRNIRNKEVNTLKKSAYLNACSQFIWNCAPFMVSCLTFATYVLIDEKNVLTPSKAFVSLALLNLLRMPMSMLPNVINQLVQTWVSVNRINSFLNAQDLEPYVTHHESSVGPITVENGTFTWGEEPTLRNINMKVAKNSLTAVVGAVGAGKSSLISALLGEMDKISGSVNSWGSMAYVPQQAWIQNATVRDNITFGKPFDKIKYDKVIEACALKPDFKMLDYGDQTEIGEKGINLSGGQKQRISLARAVYADADVYLLDDPLSAVDSHVGKHIFDQLIGPNGLLKDKTRLLVTHGITYLPQTDNMYVLKDGEVSETGTYQELLEKKGAFAEFITQHITEEIEDEDELDELQEQLANTPIAKEITRTISRQRSRLSESGSIGSQNGLDRTESRESLRSNGMKRKPSMSIRKMSVGRSSNKGKEPGEEPPSKGKLTTVEKEEKGNVKWDVYWYYLGAIGIAFIVGTILFSIGFQVFGIATNVWLGMWSEDPNMVVDGKVDAALRDMYLGVYGALGIGQALSILSSSLIFTKGTMFAATKLHNFMLKNVLRLPMAFFDTTPSGRILSRFSNDIIGIDLRLPMTFTVFFQNTFRVIGTMLVICFTTPLFTAVIIPLLAIYIFIQRYYVATSRQLRRIESVSKSPIYSHFGETVTGTHVIRAYGQVARFTEISENKVDLNQKTMYPSNSSSLWLTVRLETIGNLIILFAALFAVLGKDLNPALVGLSVSYSMNITNTLNFLVRMISDVETTIVSVERIKEYGEMETEADWDIPNKKPAETWPENGQLDFKNFSVKYRAGLDLVLKGISFHIKGGEKVGIVGRTGAGKSSLTLGLFRIIEAAHGQILIDNKDIADIGLHDLRSRLTIIPQDAVLFSGSLRMNLDPFDKYSDKDVWNSLELAHLKEFTKGLSGGLSHIVSEGGDNMSVGQRQLVCLARALLRKTKILILDEATAAIDLETDDLIQKTIRTAFADCTVLTIAHRLNTIIDSDRVLVLDQGKIAEFNTPKVLLDDKTSIFYGMCKDAGIV</sequence>
<dbReference type="CDD" id="cd03250">
    <property type="entry name" value="ABCC_MRP_domain1"/>
    <property type="match status" value="1"/>
</dbReference>
<dbReference type="NCBIfam" id="TIGR00957">
    <property type="entry name" value="MRP_assoc_pro"/>
    <property type="match status" value="1"/>
</dbReference>
<dbReference type="Gene3D" id="3.40.50.300">
    <property type="entry name" value="P-loop containing nucleotide triphosphate hydrolases"/>
    <property type="match status" value="2"/>
</dbReference>
<evidence type="ECO:0000256" key="7">
    <source>
        <dbReference type="ARBA" id="ARBA00022692"/>
    </source>
</evidence>
<feature type="transmembrane region" description="Helical" evidence="17">
    <location>
        <begin position="458"/>
        <end position="478"/>
    </location>
</feature>
<keyword evidence="4" id="KW-0813">Transport</keyword>
<feature type="transmembrane region" description="Helical" evidence="17">
    <location>
        <begin position="430"/>
        <end position="452"/>
    </location>
</feature>
<dbReference type="Proteomes" id="UP000019118">
    <property type="component" value="Unassembled WGS sequence"/>
</dbReference>
<reference evidence="20" key="2">
    <citation type="submission" date="2024-08" db="UniProtKB">
        <authorList>
            <consortium name="EnsemblMetazoa"/>
        </authorList>
    </citation>
    <scope>IDENTIFICATION</scope>
</reference>
<feature type="transmembrane region" description="Helical" evidence="17">
    <location>
        <begin position="1023"/>
        <end position="1046"/>
    </location>
</feature>
<keyword evidence="8" id="KW-0677">Repeat</keyword>
<dbReference type="InterPro" id="IPR017871">
    <property type="entry name" value="ABC_transporter-like_CS"/>
</dbReference>
<evidence type="ECO:0000256" key="1">
    <source>
        <dbReference type="ARBA" id="ARBA00004128"/>
    </source>
</evidence>
<dbReference type="SUPFAM" id="SSF90123">
    <property type="entry name" value="ABC transporter transmembrane region"/>
    <property type="match status" value="2"/>
</dbReference>
<dbReference type="EnsemblMetazoa" id="XM_019906638.1">
    <property type="protein sequence ID" value="XP_019762197.1"/>
    <property type="gene ID" value="LOC109539065"/>
</dbReference>
<dbReference type="GO" id="GO:0015431">
    <property type="term" value="F:ABC-type glutathione S-conjugate transporter activity"/>
    <property type="evidence" value="ECO:0007669"/>
    <property type="project" value="UniProtKB-EC"/>
</dbReference>
<evidence type="ECO:0000313" key="20">
    <source>
        <dbReference type="EnsemblMetazoa" id="XP_019762197.1"/>
    </source>
</evidence>
<dbReference type="InterPro" id="IPR036640">
    <property type="entry name" value="ABC1_TM_sf"/>
</dbReference>
<comment type="catalytic activity">
    <reaction evidence="15">
        <text>leukotriene C4(in) + ATP + H2O = leukotriene C4(out) + ADP + phosphate + H(+)</text>
        <dbReference type="Rhea" id="RHEA:38963"/>
        <dbReference type="ChEBI" id="CHEBI:15377"/>
        <dbReference type="ChEBI" id="CHEBI:15378"/>
        <dbReference type="ChEBI" id="CHEBI:30616"/>
        <dbReference type="ChEBI" id="CHEBI:43474"/>
        <dbReference type="ChEBI" id="CHEBI:57973"/>
        <dbReference type="ChEBI" id="CHEBI:456216"/>
    </reaction>
    <physiologicalReaction direction="left-to-right" evidence="15">
        <dbReference type="Rhea" id="RHEA:38964"/>
    </physiologicalReaction>
</comment>
<keyword evidence="5" id="KW-1003">Cell membrane</keyword>
<dbReference type="PANTHER" id="PTHR24223">
    <property type="entry name" value="ATP-BINDING CASSETTE SUB-FAMILY C"/>
    <property type="match status" value="1"/>
</dbReference>
<dbReference type="FunFam" id="1.20.1560.10:FF:000001">
    <property type="entry name" value="ATP-binding cassette subfamily C member 1"/>
    <property type="match status" value="1"/>
</dbReference>
<feature type="compositionally biased region" description="Polar residues" evidence="16">
    <location>
        <begin position="885"/>
        <end position="905"/>
    </location>
</feature>
<evidence type="ECO:0000259" key="19">
    <source>
        <dbReference type="PROSITE" id="PS50929"/>
    </source>
</evidence>
<dbReference type="FunFam" id="3.40.50.300:FF:000812">
    <property type="entry name" value="multidrug resistance-associated protein 1 isoform X15"/>
    <property type="match status" value="1"/>
</dbReference>
<protein>
    <recommendedName>
        <fullName evidence="14">ABC-type glutathione-S-conjugate transporter</fullName>
        <ecNumber evidence="14">7.6.2.3</ecNumber>
    </recommendedName>
</protein>
<evidence type="ECO:0000256" key="16">
    <source>
        <dbReference type="SAM" id="MobiDB-lite"/>
    </source>
</evidence>
<accession>A0AAR5PMQ5</accession>
<dbReference type="GO" id="GO:0016887">
    <property type="term" value="F:ATP hydrolysis activity"/>
    <property type="evidence" value="ECO:0007669"/>
    <property type="project" value="InterPro"/>
</dbReference>
<keyword evidence="11" id="KW-1278">Translocase</keyword>
<evidence type="ECO:0000256" key="2">
    <source>
        <dbReference type="ARBA" id="ARBA00004651"/>
    </source>
</evidence>
<comment type="subcellular location">
    <subcellularLocation>
        <location evidence="2">Cell membrane</location>
        <topology evidence="2">Multi-pass membrane protein</topology>
    </subcellularLocation>
    <subcellularLocation>
        <location evidence="1">Vacuole membrane</location>
        <topology evidence="1">Multi-pass membrane protein</topology>
    </subcellularLocation>
</comment>
<evidence type="ECO:0000256" key="13">
    <source>
        <dbReference type="ARBA" id="ARBA00023136"/>
    </source>
</evidence>
<dbReference type="Gene3D" id="1.20.1560.10">
    <property type="entry name" value="ABC transporter type 1, transmembrane domain"/>
    <property type="match status" value="2"/>
</dbReference>
<feature type="transmembrane region" description="Helical" evidence="17">
    <location>
        <begin position="139"/>
        <end position="155"/>
    </location>
</feature>
<name>A0AAR5PMQ5_DENPD</name>
<dbReference type="PROSITE" id="PS50893">
    <property type="entry name" value="ABC_TRANSPORTER_2"/>
    <property type="match status" value="2"/>
</dbReference>
<dbReference type="PROSITE" id="PS00211">
    <property type="entry name" value="ABC_TRANSPORTER_1"/>
    <property type="match status" value="2"/>
</dbReference>
<feature type="transmembrane region" description="Helical" evidence="17">
    <location>
        <begin position="1114"/>
        <end position="1138"/>
    </location>
</feature>
<evidence type="ECO:0000256" key="10">
    <source>
        <dbReference type="ARBA" id="ARBA00022840"/>
    </source>
</evidence>